<accession>A0ABQ8RUW4</accession>
<name>A0ABQ8RUW4_PERAM</name>
<evidence type="ECO:0008006" key="3">
    <source>
        <dbReference type="Google" id="ProtNLM"/>
    </source>
</evidence>
<evidence type="ECO:0000313" key="2">
    <source>
        <dbReference type="Proteomes" id="UP001148838"/>
    </source>
</evidence>
<dbReference type="Proteomes" id="UP001148838">
    <property type="component" value="Unassembled WGS sequence"/>
</dbReference>
<sequence>MMWTPQERVFSVLGLDESKYVKRAQRNFRREFNLGRHDDIPSYLSIVNWDILLRETGSLLSTCGNHSKRECVCGNCGKDSYGLRKKSEEVNLTHQCRATVHGS</sequence>
<keyword evidence="2" id="KW-1185">Reference proteome</keyword>
<protein>
    <recommendedName>
        <fullName evidence="3">DUF4817 domain-containing protein</fullName>
    </recommendedName>
</protein>
<organism evidence="1 2">
    <name type="scientific">Periplaneta americana</name>
    <name type="common">American cockroach</name>
    <name type="synonym">Blatta americana</name>
    <dbReference type="NCBI Taxonomy" id="6978"/>
    <lineage>
        <taxon>Eukaryota</taxon>
        <taxon>Metazoa</taxon>
        <taxon>Ecdysozoa</taxon>
        <taxon>Arthropoda</taxon>
        <taxon>Hexapoda</taxon>
        <taxon>Insecta</taxon>
        <taxon>Pterygota</taxon>
        <taxon>Neoptera</taxon>
        <taxon>Polyneoptera</taxon>
        <taxon>Dictyoptera</taxon>
        <taxon>Blattodea</taxon>
        <taxon>Blattoidea</taxon>
        <taxon>Blattidae</taxon>
        <taxon>Blattinae</taxon>
        <taxon>Periplaneta</taxon>
    </lineage>
</organism>
<gene>
    <name evidence="1" type="ORF">ANN_28068</name>
</gene>
<proteinExistence type="predicted"/>
<comment type="caution">
    <text evidence="1">The sequence shown here is derived from an EMBL/GenBank/DDBJ whole genome shotgun (WGS) entry which is preliminary data.</text>
</comment>
<evidence type="ECO:0000313" key="1">
    <source>
        <dbReference type="EMBL" id="KAJ4425452.1"/>
    </source>
</evidence>
<reference evidence="1 2" key="1">
    <citation type="journal article" date="2022" name="Allergy">
        <title>Genome assembly and annotation of Periplaneta americana reveal a comprehensive cockroach allergen profile.</title>
        <authorList>
            <person name="Wang L."/>
            <person name="Xiong Q."/>
            <person name="Saelim N."/>
            <person name="Wang L."/>
            <person name="Nong W."/>
            <person name="Wan A.T."/>
            <person name="Shi M."/>
            <person name="Liu X."/>
            <person name="Cao Q."/>
            <person name="Hui J.H.L."/>
            <person name="Sookrung N."/>
            <person name="Leung T.F."/>
            <person name="Tungtrongchitr A."/>
            <person name="Tsui S.K.W."/>
        </authorList>
    </citation>
    <scope>NUCLEOTIDE SEQUENCE [LARGE SCALE GENOMIC DNA]</scope>
    <source>
        <strain evidence="1">PWHHKU_190912</strain>
    </source>
</reference>
<dbReference type="EMBL" id="JAJSOF020000043">
    <property type="protein sequence ID" value="KAJ4425452.1"/>
    <property type="molecule type" value="Genomic_DNA"/>
</dbReference>